<reference evidence="5" key="1">
    <citation type="submission" date="2016-10" db="EMBL/GenBank/DDBJ databases">
        <authorList>
            <person name="Varghese N."/>
            <person name="Submissions S."/>
        </authorList>
    </citation>
    <scope>NUCLEOTIDE SEQUENCE [LARGE SCALE GENOMIC DNA]</scope>
    <source>
        <strain evidence="5">BL36</strain>
    </source>
</reference>
<keyword evidence="1" id="KW-0521">NADP</keyword>
<dbReference type="EMBL" id="FOTK01000023">
    <property type="protein sequence ID" value="SFM23035.1"/>
    <property type="molecule type" value="Genomic_DNA"/>
</dbReference>
<dbReference type="SUPFAM" id="SSF51735">
    <property type="entry name" value="NAD(P)-binding Rossmann-fold domains"/>
    <property type="match status" value="1"/>
</dbReference>
<dbReference type="SMART" id="SM00829">
    <property type="entry name" value="PKS_ER"/>
    <property type="match status" value="1"/>
</dbReference>
<dbReference type="Pfam" id="PF00107">
    <property type="entry name" value="ADH_zinc_N"/>
    <property type="match status" value="1"/>
</dbReference>
<dbReference type="CDD" id="cd08268">
    <property type="entry name" value="MDR2"/>
    <property type="match status" value="1"/>
</dbReference>
<evidence type="ECO:0000256" key="2">
    <source>
        <dbReference type="ARBA" id="ARBA00023002"/>
    </source>
</evidence>
<evidence type="ECO:0000313" key="5">
    <source>
        <dbReference type="Proteomes" id="UP000199048"/>
    </source>
</evidence>
<dbReference type="PANTHER" id="PTHR48106">
    <property type="entry name" value="QUINONE OXIDOREDUCTASE PIG3-RELATED"/>
    <property type="match status" value="1"/>
</dbReference>
<protein>
    <submittedName>
        <fullName evidence="4">NADPH:quinone reductase</fullName>
    </submittedName>
</protein>
<dbReference type="STRING" id="582667.SAMN05192568_102361"/>
<dbReference type="GO" id="GO:0016651">
    <property type="term" value="F:oxidoreductase activity, acting on NAD(P)H"/>
    <property type="evidence" value="ECO:0007669"/>
    <property type="project" value="TreeGrafter"/>
</dbReference>
<dbReference type="InterPro" id="IPR013149">
    <property type="entry name" value="ADH-like_C"/>
</dbReference>
<name>A0A1I4P5Y8_9HYPH</name>
<evidence type="ECO:0000256" key="1">
    <source>
        <dbReference type="ARBA" id="ARBA00022857"/>
    </source>
</evidence>
<dbReference type="PANTHER" id="PTHR48106:SF5">
    <property type="entry name" value="ZINC-CONTAINING ALCOHOL DEHYDROGENASE"/>
    <property type="match status" value="1"/>
</dbReference>
<evidence type="ECO:0000313" key="4">
    <source>
        <dbReference type="EMBL" id="SFM23035.1"/>
    </source>
</evidence>
<dbReference type="InterPro" id="IPR036291">
    <property type="entry name" value="NAD(P)-bd_dom_sf"/>
</dbReference>
<dbReference type="InterPro" id="IPR020843">
    <property type="entry name" value="ER"/>
</dbReference>
<dbReference type="Gene3D" id="3.40.50.720">
    <property type="entry name" value="NAD(P)-binding Rossmann-like Domain"/>
    <property type="match status" value="1"/>
</dbReference>
<organism evidence="4 5">
    <name type="scientific">Methylobacterium pseudosasicola</name>
    <dbReference type="NCBI Taxonomy" id="582667"/>
    <lineage>
        <taxon>Bacteria</taxon>
        <taxon>Pseudomonadati</taxon>
        <taxon>Pseudomonadota</taxon>
        <taxon>Alphaproteobacteria</taxon>
        <taxon>Hyphomicrobiales</taxon>
        <taxon>Methylobacteriaceae</taxon>
        <taxon>Methylobacterium</taxon>
    </lineage>
</organism>
<evidence type="ECO:0000259" key="3">
    <source>
        <dbReference type="SMART" id="SM00829"/>
    </source>
</evidence>
<dbReference type="SUPFAM" id="SSF50129">
    <property type="entry name" value="GroES-like"/>
    <property type="match status" value="1"/>
</dbReference>
<dbReference type="Proteomes" id="UP000199048">
    <property type="component" value="Unassembled WGS sequence"/>
</dbReference>
<dbReference type="Gene3D" id="3.90.180.10">
    <property type="entry name" value="Medium-chain alcohol dehydrogenases, catalytic domain"/>
    <property type="match status" value="1"/>
</dbReference>
<keyword evidence="5" id="KW-1185">Reference proteome</keyword>
<keyword evidence="2" id="KW-0560">Oxidoreductase</keyword>
<dbReference type="RefSeq" id="WP_092043579.1">
    <property type="nucleotide sequence ID" value="NZ_FOTK01000023.1"/>
</dbReference>
<dbReference type="GO" id="GO:0070402">
    <property type="term" value="F:NADPH binding"/>
    <property type="evidence" value="ECO:0007669"/>
    <property type="project" value="TreeGrafter"/>
</dbReference>
<dbReference type="AlphaFoldDB" id="A0A1I4P5Y8"/>
<feature type="domain" description="Enoyl reductase (ER)" evidence="3">
    <location>
        <begin position="11"/>
        <end position="327"/>
    </location>
</feature>
<gene>
    <name evidence="4" type="ORF">SAMN05192568_102361</name>
</gene>
<dbReference type="OrthoDB" id="9805883at2"/>
<dbReference type="InterPro" id="IPR013154">
    <property type="entry name" value="ADH-like_N"/>
</dbReference>
<sequence length="329" mass="35004">MSRIVRFHETGGPEVLKVEDVVVPAPKAGEVQIRVKAMGLNRAEVMFRTGQYVTQPRFPAILGYEAAGTVEAVGPDVTGFAVGDAVSVVPCFMLGDYGLHGELVNAPAFGVVKHPENLSWEEAAATWMMFVTAYGALVDIANVQAGQTVLIRAASSSVGLAAIQIVNALGAVPVALTRRSSKRDELLKHGAAHVIATEEQDLVAEVNRITDGKGANVAFDPVGGPEVAKILDALGYLGIFFQYGALDTTPLAVPVMPLLGKDLTVRGYQLFEITKDPARLERAKDYIVKGLASGALKPVVAKTFTLDQIVEAHRFMESNEQVGKIVVTA</sequence>
<dbReference type="Pfam" id="PF08240">
    <property type="entry name" value="ADH_N"/>
    <property type="match status" value="1"/>
</dbReference>
<accession>A0A1I4P5Y8</accession>
<proteinExistence type="predicted"/>
<dbReference type="InterPro" id="IPR011032">
    <property type="entry name" value="GroES-like_sf"/>
</dbReference>